<dbReference type="Proteomes" id="UP000095038">
    <property type="component" value="Unassembled WGS sequence"/>
</dbReference>
<evidence type="ECO:0000313" key="2">
    <source>
        <dbReference type="Proteomes" id="UP000095038"/>
    </source>
</evidence>
<sequence>MQIQQFIQAYLASNLLNYAVDNQAVLDNDQAQVKNTDTSDLSLDDTAVDDQLLRSQGHAINILKNKSNDTTSSNGANELINVNYNGVFGVALAIGSAFLL</sequence>
<dbReference type="InParanoid" id="A0A1D2VSH5"/>
<dbReference type="AlphaFoldDB" id="A0A1D2VSH5"/>
<evidence type="ECO:0000313" key="1">
    <source>
        <dbReference type="EMBL" id="ODV64572.1"/>
    </source>
</evidence>
<protein>
    <submittedName>
        <fullName evidence="1">Uncharacterized protein</fullName>
    </submittedName>
</protein>
<gene>
    <name evidence="1" type="ORF">ASCRUDRAFT_74169</name>
</gene>
<dbReference type="EMBL" id="KV454475">
    <property type="protein sequence ID" value="ODV64572.1"/>
    <property type="molecule type" value="Genomic_DNA"/>
</dbReference>
<keyword evidence="2" id="KW-1185">Reference proteome</keyword>
<organism evidence="1 2">
    <name type="scientific">Ascoidea rubescens DSM 1968</name>
    <dbReference type="NCBI Taxonomy" id="1344418"/>
    <lineage>
        <taxon>Eukaryota</taxon>
        <taxon>Fungi</taxon>
        <taxon>Dikarya</taxon>
        <taxon>Ascomycota</taxon>
        <taxon>Saccharomycotina</taxon>
        <taxon>Saccharomycetes</taxon>
        <taxon>Ascoideaceae</taxon>
        <taxon>Ascoidea</taxon>
    </lineage>
</organism>
<accession>A0A1D2VSH5</accession>
<dbReference type="RefSeq" id="XP_020050879.1">
    <property type="nucleotide sequence ID" value="XM_020192583.1"/>
</dbReference>
<name>A0A1D2VSH5_9ASCO</name>
<reference evidence="2" key="1">
    <citation type="submission" date="2016-05" db="EMBL/GenBank/DDBJ databases">
        <title>Comparative genomics of biotechnologically important yeasts.</title>
        <authorList>
            <consortium name="DOE Joint Genome Institute"/>
            <person name="Riley R."/>
            <person name="Haridas S."/>
            <person name="Wolfe K.H."/>
            <person name="Lopes M.R."/>
            <person name="Hittinger C.T."/>
            <person name="Goker M."/>
            <person name="Salamov A."/>
            <person name="Wisecaver J."/>
            <person name="Long T.M."/>
            <person name="Aerts A.L."/>
            <person name="Barry K."/>
            <person name="Choi C."/>
            <person name="Clum A."/>
            <person name="Coughlan A.Y."/>
            <person name="Deshpande S."/>
            <person name="Douglass A.P."/>
            <person name="Hanson S.J."/>
            <person name="Klenk H.-P."/>
            <person name="Labutti K."/>
            <person name="Lapidus A."/>
            <person name="Lindquist E."/>
            <person name="Lipzen A."/>
            <person name="Meier-Kolthoff J.P."/>
            <person name="Ohm R.A."/>
            <person name="Otillar R.P."/>
            <person name="Pangilinan J."/>
            <person name="Peng Y."/>
            <person name="Rokas A."/>
            <person name="Rosa C.A."/>
            <person name="Scheuner C."/>
            <person name="Sibirny A.A."/>
            <person name="Slot J.C."/>
            <person name="Stielow J.B."/>
            <person name="Sun H."/>
            <person name="Kurtzman C.P."/>
            <person name="Blackwell M."/>
            <person name="Grigoriev I.V."/>
            <person name="Jeffries T.W."/>
        </authorList>
    </citation>
    <scope>NUCLEOTIDE SEQUENCE [LARGE SCALE GENOMIC DNA]</scope>
    <source>
        <strain evidence="2">DSM 1968</strain>
    </source>
</reference>
<dbReference type="GeneID" id="30966219"/>
<proteinExistence type="predicted"/>